<protein>
    <submittedName>
        <fullName evidence="1">Aspartyl/glutamyl-tRNA(Asn/Gln) amidotransferase subunit C</fullName>
    </submittedName>
</protein>
<proteinExistence type="predicted"/>
<accession>A0A1D1YQN0</accession>
<gene>
    <name evidence="1" type="primary">gatC_0</name>
    <name evidence="1" type="ORF">g.33013</name>
</gene>
<name>A0A1D1YQN0_9ARAE</name>
<reference evidence="1" key="1">
    <citation type="submission" date="2015-07" db="EMBL/GenBank/DDBJ databases">
        <title>Transcriptome Assembly of Anthurium amnicola.</title>
        <authorList>
            <person name="Suzuki J."/>
        </authorList>
    </citation>
    <scope>NUCLEOTIDE SEQUENCE</scope>
</reference>
<dbReference type="GO" id="GO:0016740">
    <property type="term" value="F:transferase activity"/>
    <property type="evidence" value="ECO:0007669"/>
    <property type="project" value="UniProtKB-KW"/>
</dbReference>
<organism evidence="1">
    <name type="scientific">Anthurium amnicola</name>
    <dbReference type="NCBI Taxonomy" id="1678845"/>
    <lineage>
        <taxon>Eukaryota</taxon>
        <taxon>Viridiplantae</taxon>
        <taxon>Streptophyta</taxon>
        <taxon>Embryophyta</taxon>
        <taxon>Tracheophyta</taxon>
        <taxon>Spermatophyta</taxon>
        <taxon>Magnoliopsida</taxon>
        <taxon>Liliopsida</taxon>
        <taxon>Araceae</taxon>
        <taxon>Pothoideae</taxon>
        <taxon>Potheae</taxon>
        <taxon>Anthurium</taxon>
    </lineage>
</organism>
<keyword evidence="1" id="KW-0808">Transferase</keyword>
<evidence type="ECO:0000313" key="1">
    <source>
        <dbReference type="EMBL" id="JAT56937.1"/>
    </source>
</evidence>
<dbReference type="EMBL" id="GDJX01010999">
    <property type="protein sequence ID" value="JAT56937.1"/>
    <property type="molecule type" value="Transcribed_RNA"/>
</dbReference>
<sequence>LPLIEASRIFSHLCLIRNLPPEVEDVISGFHFIATGCKELSSLQDIDTALIRMVGLHPRHQDQIDPDLVGKMSTRTPSEDRKLRLLMRMAREREVPLYCRAGRSRMMVEPCRICGMTVQEKFEADIPPFFIRPPFQEEGRFYPPIGRPRKSVGYRLPWKFYCPCRGTPWVFNP</sequence>
<dbReference type="AlphaFoldDB" id="A0A1D1YQN0"/>
<dbReference type="Gene3D" id="1.20.1260.60">
    <property type="entry name" value="Vacuolar protein sorting-associated protein Ist1"/>
    <property type="match status" value="1"/>
</dbReference>
<dbReference type="InterPro" id="IPR042277">
    <property type="entry name" value="IST1-like"/>
</dbReference>
<feature type="non-terminal residue" evidence="1">
    <location>
        <position position="1"/>
    </location>
</feature>